<feature type="domain" description="Paf1 complex subunit Cdc73 N-terminal" evidence="7">
    <location>
        <begin position="1"/>
        <end position="161"/>
    </location>
</feature>
<feature type="compositionally biased region" description="Basic and acidic residues" evidence="5">
    <location>
        <begin position="123"/>
        <end position="148"/>
    </location>
</feature>
<dbReference type="GO" id="GO:0000993">
    <property type="term" value="F:RNA polymerase II complex binding"/>
    <property type="evidence" value="ECO:0007669"/>
    <property type="project" value="TreeGrafter"/>
</dbReference>
<evidence type="ECO:0000256" key="2">
    <source>
        <dbReference type="ARBA" id="ARBA00010427"/>
    </source>
</evidence>
<evidence type="ECO:0000259" key="6">
    <source>
        <dbReference type="Pfam" id="PF05179"/>
    </source>
</evidence>
<dbReference type="GO" id="GO:0016593">
    <property type="term" value="C:Cdc73/Paf1 complex"/>
    <property type="evidence" value="ECO:0007669"/>
    <property type="project" value="InterPro"/>
</dbReference>
<dbReference type="InterPro" id="IPR032041">
    <property type="entry name" value="Cdc73_N"/>
</dbReference>
<comment type="subcellular location">
    <subcellularLocation>
        <location evidence="1">Nucleus</location>
    </subcellularLocation>
</comment>
<feature type="region of interest" description="Disordered" evidence="5">
    <location>
        <begin position="119"/>
        <end position="148"/>
    </location>
</feature>
<dbReference type="Pfam" id="PF16050">
    <property type="entry name" value="CDC73_N"/>
    <property type="match status" value="1"/>
</dbReference>
<evidence type="ECO:0000256" key="5">
    <source>
        <dbReference type="SAM" id="MobiDB-lite"/>
    </source>
</evidence>
<dbReference type="InterPro" id="IPR038103">
    <property type="entry name" value="CDC73_C_sf"/>
</dbReference>
<dbReference type="Pfam" id="PF05179">
    <property type="entry name" value="CDC73_C"/>
    <property type="match status" value="1"/>
</dbReference>
<dbReference type="InterPro" id="IPR031336">
    <property type="entry name" value="CDC73_C"/>
</dbReference>
<accession>A0A6U2CV40</accession>
<reference evidence="8" key="1">
    <citation type="submission" date="2021-01" db="EMBL/GenBank/DDBJ databases">
        <authorList>
            <person name="Corre E."/>
            <person name="Pelletier E."/>
            <person name="Niang G."/>
            <person name="Scheremetjew M."/>
            <person name="Finn R."/>
            <person name="Kale V."/>
            <person name="Holt S."/>
            <person name="Cochrane G."/>
            <person name="Meng A."/>
            <person name="Brown T."/>
            <person name="Cohen L."/>
        </authorList>
    </citation>
    <scope>NUCLEOTIDE SEQUENCE</scope>
    <source>
        <strain evidence="8">CCMP644</strain>
    </source>
</reference>
<organism evidence="8">
    <name type="scientific">Hemiselmis andersenii</name>
    <name type="common">Cryptophyte alga</name>
    <dbReference type="NCBI Taxonomy" id="464988"/>
    <lineage>
        <taxon>Eukaryota</taxon>
        <taxon>Cryptophyceae</taxon>
        <taxon>Cryptomonadales</taxon>
        <taxon>Hemiselmidaceae</taxon>
        <taxon>Hemiselmis</taxon>
    </lineage>
</organism>
<proteinExistence type="inferred from homology"/>
<evidence type="ECO:0000256" key="1">
    <source>
        <dbReference type="ARBA" id="ARBA00004123"/>
    </source>
</evidence>
<dbReference type="EMBL" id="HBFX01032061">
    <property type="protein sequence ID" value="CAD8968355.1"/>
    <property type="molecule type" value="Transcribed_RNA"/>
</dbReference>
<evidence type="ECO:0000256" key="3">
    <source>
        <dbReference type="ARBA" id="ARBA00023163"/>
    </source>
</evidence>
<evidence type="ECO:0000256" key="4">
    <source>
        <dbReference type="ARBA" id="ARBA00023242"/>
    </source>
</evidence>
<name>A0A6U2CV40_HEMAN</name>
<feature type="domain" description="Cell division control protein 73 C-terminal" evidence="6">
    <location>
        <begin position="312"/>
        <end position="464"/>
    </location>
</feature>
<dbReference type="AlphaFoldDB" id="A0A6U2CV40"/>
<sequence length="482" mass="54226">MSDPLSVLRENFINKASMKADDQNITIGEFKFPRNTLTAYKQDRGRGDPYPLEALYFLLQNPTLAGAAKTRSYNDECKKKNFSRVLLVDQKDVLAYLTGKTETSNYLVSIDELASFASQPVPDKAEHRPEAEKKRSREEPKLDMSDETMRDAKRQLGQSLGERPLSGVVLKTPAEMRQVTSTDGLEPSKNAYITADAAVTRSLKEKERLLVHRHNFMHGKDGHQFQHLIGLVRTAFAGSAHHDRSAAPKPAGAPGQPQRRDRYNVEAKDAYKAAGIDAVLLSADKGSLLTAEPSKDASGGKGGGHEEVKLGVPIIMVPAGKTSLINALNVKELLEKGVFKTREQRVGEGAKREDKLTVTHLEEGYNGRYKVVDSPNQMRKEDWQRVVAVFVQGPEWQFKEYDLSSYGGKLVNFFGKVSAFYVEYEKTTRPATIEQWNVRVLTLHKEKRHMDEKAMNIFWDNLKQYRRLAVHRRGMSVAAHTR</sequence>
<dbReference type="PANTHER" id="PTHR12466">
    <property type="entry name" value="CDC73 DOMAIN PROTEIN"/>
    <property type="match status" value="1"/>
</dbReference>
<dbReference type="GO" id="GO:0006368">
    <property type="term" value="P:transcription elongation by RNA polymerase II"/>
    <property type="evidence" value="ECO:0007669"/>
    <property type="project" value="InterPro"/>
</dbReference>
<feature type="compositionally biased region" description="Low complexity" evidence="5">
    <location>
        <begin position="247"/>
        <end position="257"/>
    </location>
</feature>
<dbReference type="Gene3D" id="3.40.50.11990">
    <property type="entry name" value="RNA polymerase II accessory factor, Cdc73 C-terminal domain"/>
    <property type="match status" value="1"/>
</dbReference>
<feature type="region of interest" description="Disordered" evidence="5">
    <location>
        <begin position="240"/>
        <end position="262"/>
    </location>
</feature>
<evidence type="ECO:0000259" key="7">
    <source>
        <dbReference type="Pfam" id="PF16050"/>
    </source>
</evidence>
<protein>
    <recommendedName>
        <fullName evidence="9">Cell division control protein 73 C-terminal domain-containing protein</fullName>
    </recommendedName>
</protein>
<comment type="similarity">
    <text evidence="2">Belongs to the CDC73 family.</text>
</comment>
<keyword evidence="4" id="KW-0539">Nucleus</keyword>
<evidence type="ECO:0000313" key="8">
    <source>
        <dbReference type="EMBL" id="CAD8968355.1"/>
    </source>
</evidence>
<gene>
    <name evidence="8" type="ORF">HAND00432_LOCUS19349</name>
</gene>
<dbReference type="GO" id="GO:0032968">
    <property type="term" value="P:positive regulation of transcription elongation by RNA polymerase II"/>
    <property type="evidence" value="ECO:0007669"/>
    <property type="project" value="TreeGrafter"/>
</dbReference>
<dbReference type="InterPro" id="IPR007852">
    <property type="entry name" value="Cdc73/Parafibromin"/>
</dbReference>
<keyword evidence="3" id="KW-0804">Transcription</keyword>
<evidence type="ECO:0008006" key="9">
    <source>
        <dbReference type="Google" id="ProtNLM"/>
    </source>
</evidence>
<dbReference type="PANTHER" id="PTHR12466:SF8">
    <property type="entry name" value="PARAFIBROMIN"/>
    <property type="match status" value="1"/>
</dbReference>